<feature type="transmembrane region" description="Helical" evidence="6">
    <location>
        <begin position="88"/>
        <end position="106"/>
    </location>
</feature>
<reference evidence="7 8" key="1">
    <citation type="journal article" date="2019" name="Syst. Appl. Microbiol.">
        <title>Polyphasic characterization of two novel Lactobacillus spp. isolated from blown salami packages: Description of Lactobacillus halodurans sp. nov. and Lactobacillus salsicarnum sp. nov.</title>
        <authorList>
            <person name="Schuster J.A."/>
            <person name="Klingl A."/>
            <person name="Vogel R.F."/>
            <person name="Ehrmann M.A."/>
        </authorList>
    </citation>
    <scope>NUCLEOTIDE SEQUENCE [LARGE SCALE GENOMIC DNA]</scope>
    <source>
        <strain evidence="7 8">TMW 1.2172</strain>
    </source>
</reference>
<protein>
    <submittedName>
        <fullName evidence="7">Polysaccharide biosynthesis protein</fullName>
    </submittedName>
</protein>
<evidence type="ECO:0000256" key="1">
    <source>
        <dbReference type="ARBA" id="ARBA00004651"/>
    </source>
</evidence>
<dbReference type="AlphaFoldDB" id="A0A5P0ZPS8"/>
<evidence type="ECO:0000256" key="6">
    <source>
        <dbReference type="SAM" id="Phobius"/>
    </source>
</evidence>
<dbReference type="EMBL" id="VDFP01000012">
    <property type="protein sequence ID" value="MQS76129.1"/>
    <property type="molecule type" value="Genomic_DNA"/>
</dbReference>
<evidence type="ECO:0000256" key="4">
    <source>
        <dbReference type="ARBA" id="ARBA00022989"/>
    </source>
</evidence>
<organism evidence="7 8">
    <name type="scientific">Companilactobacillus halodurans</name>
    <dbReference type="NCBI Taxonomy" id="2584183"/>
    <lineage>
        <taxon>Bacteria</taxon>
        <taxon>Bacillati</taxon>
        <taxon>Bacillota</taxon>
        <taxon>Bacilli</taxon>
        <taxon>Lactobacillales</taxon>
        <taxon>Lactobacillaceae</taxon>
        <taxon>Companilactobacillus</taxon>
    </lineage>
</organism>
<feature type="transmembrane region" description="Helical" evidence="6">
    <location>
        <begin position="286"/>
        <end position="303"/>
    </location>
</feature>
<gene>
    <name evidence="7" type="ORF">FHL06_06990</name>
</gene>
<comment type="caution">
    <text evidence="7">The sequence shown here is derived from an EMBL/GenBank/DDBJ whole genome shotgun (WGS) entry which is preliminary data.</text>
</comment>
<evidence type="ECO:0000313" key="8">
    <source>
        <dbReference type="Proteomes" id="UP000414364"/>
    </source>
</evidence>
<dbReference type="PANTHER" id="PTHR30250:SF29">
    <property type="entry name" value="POLYSACCHARIDE BIOSYNTHESIS PROTEIN C-TERMINAL DOMAIN-CONTAINING PROTEIN"/>
    <property type="match status" value="1"/>
</dbReference>
<dbReference type="Proteomes" id="UP000414364">
    <property type="component" value="Unassembled WGS sequence"/>
</dbReference>
<evidence type="ECO:0000313" key="7">
    <source>
        <dbReference type="EMBL" id="MQS76129.1"/>
    </source>
</evidence>
<accession>A0A5P0ZPS8</accession>
<dbReference type="InterPro" id="IPR050833">
    <property type="entry name" value="Poly_Biosynth_Transport"/>
</dbReference>
<feature type="transmembrane region" description="Helical" evidence="6">
    <location>
        <begin position="388"/>
        <end position="406"/>
    </location>
</feature>
<sequence length="526" mass="58858">MQKEVSRAIKGTWILTIASLFSELLSAIYRIPLQNIVGDRGYFIYQQVYPLYGIFSVLALSGLPVVISKTFAQQDTIIAKHNLLKKTFNLLLVSCVVITGLLWFYAKYLAFLMGDPNLYPEVRAVSLAFLLVPFEASLRGYFQSNLIMEPSAISQVSEQLVRIVIIIGSALLFGRGVFDVYKMGTWANSGAFIGGIFAVFILVIWFLKDKSKLDKAKLHQDKKSHHPIKLEHGLVLEVVLIVVFTGITIFYQFIDLFSMLRLLMHAGINLNQAEIQKGIFDRGQPLLQLGIVLSLSFVSTIMPQLKETNRLKQNKSTIQKMVRVCLWLSVAETAGLIALMPQINTMLFTDASGSKSLAIYMLSIMIVSFINLLIAVTSGDDEKNVHKLILFGMSLLAKIALNIILIPKFGIAGGAMATVLSECVILFGILIIYNFNREFLSLDKKFILSLIKVGLIMAIVVKIIVKLLSMAVIVNRPSSVLINIIAIPIGALIYLSLTKHWQMLTKEEWEILPMGKYITKFMKIRE</sequence>
<feature type="transmembrane region" description="Helical" evidence="6">
    <location>
        <begin position="357"/>
        <end position="376"/>
    </location>
</feature>
<dbReference type="PANTHER" id="PTHR30250">
    <property type="entry name" value="PST FAMILY PREDICTED COLANIC ACID TRANSPORTER"/>
    <property type="match status" value="1"/>
</dbReference>
<dbReference type="Pfam" id="PF01943">
    <property type="entry name" value="Polysacc_synt"/>
    <property type="match status" value="1"/>
</dbReference>
<keyword evidence="4 6" id="KW-1133">Transmembrane helix</keyword>
<feature type="transmembrane region" description="Helical" evidence="6">
    <location>
        <begin position="324"/>
        <end position="345"/>
    </location>
</feature>
<evidence type="ECO:0000256" key="5">
    <source>
        <dbReference type="ARBA" id="ARBA00023136"/>
    </source>
</evidence>
<keyword evidence="5 6" id="KW-0472">Membrane</keyword>
<dbReference type="InterPro" id="IPR002797">
    <property type="entry name" value="Polysacc_synth"/>
</dbReference>
<keyword evidence="3 6" id="KW-0812">Transmembrane</keyword>
<feature type="transmembrane region" description="Helical" evidence="6">
    <location>
        <begin position="412"/>
        <end position="435"/>
    </location>
</feature>
<feature type="transmembrane region" description="Helical" evidence="6">
    <location>
        <begin position="480"/>
        <end position="497"/>
    </location>
</feature>
<dbReference type="CDD" id="cd13124">
    <property type="entry name" value="MATE_SpoVB_like"/>
    <property type="match status" value="1"/>
</dbReference>
<feature type="transmembrane region" description="Helical" evidence="6">
    <location>
        <begin position="49"/>
        <end position="67"/>
    </location>
</feature>
<name>A0A5P0ZPS8_9LACO</name>
<evidence type="ECO:0000256" key="3">
    <source>
        <dbReference type="ARBA" id="ARBA00022692"/>
    </source>
</evidence>
<dbReference type="GO" id="GO:0005886">
    <property type="term" value="C:plasma membrane"/>
    <property type="evidence" value="ECO:0007669"/>
    <property type="project" value="UniProtKB-SubCell"/>
</dbReference>
<feature type="transmembrane region" description="Helical" evidence="6">
    <location>
        <begin position="234"/>
        <end position="254"/>
    </location>
</feature>
<feature type="transmembrane region" description="Helical" evidence="6">
    <location>
        <begin position="12"/>
        <end position="29"/>
    </location>
</feature>
<dbReference type="InterPro" id="IPR024923">
    <property type="entry name" value="PG_synth_SpoVB"/>
</dbReference>
<evidence type="ECO:0000256" key="2">
    <source>
        <dbReference type="ARBA" id="ARBA00022475"/>
    </source>
</evidence>
<feature type="transmembrane region" description="Helical" evidence="6">
    <location>
        <begin position="447"/>
        <end position="474"/>
    </location>
</feature>
<dbReference type="RefSeq" id="WP_153385522.1">
    <property type="nucleotide sequence ID" value="NZ_VDFP01000012.1"/>
</dbReference>
<keyword evidence="2" id="KW-1003">Cell membrane</keyword>
<comment type="subcellular location">
    <subcellularLocation>
        <location evidence="1">Cell membrane</location>
        <topology evidence="1">Multi-pass membrane protein</topology>
    </subcellularLocation>
</comment>
<proteinExistence type="predicted"/>
<feature type="transmembrane region" description="Helical" evidence="6">
    <location>
        <begin position="190"/>
        <end position="207"/>
    </location>
</feature>